<dbReference type="Pfam" id="PF01593">
    <property type="entry name" value="Amino_oxidase"/>
    <property type="match status" value="1"/>
</dbReference>
<keyword evidence="8" id="KW-0732">Signal</keyword>
<evidence type="ECO:0000259" key="9">
    <source>
        <dbReference type="Pfam" id="PF01593"/>
    </source>
</evidence>
<feature type="signal peptide" evidence="8">
    <location>
        <begin position="1"/>
        <end position="21"/>
    </location>
</feature>
<evidence type="ECO:0000313" key="10">
    <source>
        <dbReference type="EMBL" id="EPB71740.1"/>
    </source>
</evidence>
<comment type="subcellular location">
    <subcellularLocation>
        <location evidence="2">Cytoplasm</location>
    </subcellularLocation>
</comment>
<organism evidence="10 11">
    <name type="scientific">Ancylostoma ceylanicum</name>
    <dbReference type="NCBI Taxonomy" id="53326"/>
    <lineage>
        <taxon>Eukaryota</taxon>
        <taxon>Metazoa</taxon>
        <taxon>Ecdysozoa</taxon>
        <taxon>Nematoda</taxon>
        <taxon>Chromadorea</taxon>
        <taxon>Rhabditida</taxon>
        <taxon>Rhabditina</taxon>
        <taxon>Rhabditomorpha</taxon>
        <taxon>Strongyloidea</taxon>
        <taxon>Ancylostomatidae</taxon>
        <taxon>Ancylostomatinae</taxon>
        <taxon>Ancylostoma</taxon>
    </lineage>
</organism>
<evidence type="ECO:0000256" key="3">
    <source>
        <dbReference type="ARBA" id="ARBA00005995"/>
    </source>
</evidence>
<evidence type="ECO:0000313" key="11">
    <source>
        <dbReference type="Proteomes" id="UP000054495"/>
    </source>
</evidence>
<dbReference type="InterPro" id="IPR002937">
    <property type="entry name" value="Amino_oxidase"/>
</dbReference>
<dbReference type="EMBL" id="KE125091">
    <property type="protein sequence ID" value="EPB71740.1"/>
    <property type="molecule type" value="Genomic_DNA"/>
</dbReference>
<protein>
    <submittedName>
        <fullName evidence="10">Amine oxidase</fullName>
    </submittedName>
</protein>
<proteinExistence type="inferred from homology"/>
<keyword evidence="7" id="KW-0560">Oxidoreductase</keyword>
<dbReference type="PANTHER" id="PTHR10742:SF405">
    <property type="entry name" value="PEROXISOMAL N(1)-ACETYL-SPERMINE_SPERMIDINE OXIDASE"/>
    <property type="match status" value="1"/>
</dbReference>
<dbReference type="Gene3D" id="3.50.50.60">
    <property type="entry name" value="FAD/NAD(P)-binding domain"/>
    <property type="match status" value="1"/>
</dbReference>
<dbReference type="SUPFAM" id="SSF54373">
    <property type="entry name" value="FAD-linked reductases, C-terminal domain"/>
    <property type="match status" value="1"/>
</dbReference>
<dbReference type="AlphaFoldDB" id="A0A0D6LI18"/>
<feature type="chain" id="PRO_5002307210" evidence="8">
    <location>
        <begin position="22"/>
        <end position="577"/>
    </location>
</feature>
<dbReference type="Proteomes" id="UP000054495">
    <property type="component" value="Unassembled WGS sequence"/>
</dbReference>
<evidence type="ECO:0000256" key="8">
    <source>
        <dbReference type="SAM" id="SignalP"/>
    </source>
</evidence>
<dbReference type="PRINTS" id="PR00419">
    <property type="entry name" value="ADXRDTASE"/>
</dbReference>
<keyword evidence="11" id="KW-1185">Reference proteome</keyword>
<dbReference type="GO" id="GO:0005737">
    <property type="term" value="C:cytoplasm"/>
    <property type="evidence" value="ECO:0007669"/>
    <property type="project" value="UniProtKB-SubCell"/>
</dbReference>
<feature type="domain" description="Amine oxidase" evidence="9">
    <location>
        <begin position="57"/>
        <end position="511"/>
    </location>
</feature>
<reference evidence="10 11" key="1">
    <citation type="submission" date="2013-05" db="EMBL/GenBank/DDBJ databases">
        <title>Draft genome of the parasitic nematode Anyclostoma ceylanicum.</title>
        <authorList>
            <person name="Mitreva M."/>
        </authorList>
    </citation>
    <scope>NUCLEOTIDE SEQUENCE [LARGE SCALE GENOMIC DNA]</scope>
</reference>
<comment type="cofactor">
    <cofactor evidence="1">
        <name>FAD</name>
        <dbReference type="ChEBI" id="CHEBI:57692"/>
    </cofactor>
</comment>
<evidence type="ECO:0000256" key="4">
    <source>
        <dbReference type="ARBA" id="ARBA00022490"/>
    </source>
</evidence>
<evidence type="ECO:0000256" key="7">
    <source>
        <dbReference type="ARBA" id="ARBA00023002"/>
    </source>
</evidence>
<dbReference type="GO" id="GO:0046592">
    <property type="term" value="F:polyamine oxidase activity"/>
    <property type="evidence" value="ECO:0007669"/>
    <property type="project" value="TreeGrafter"/>
</dbReference>
<gene>
    <name evidence="10" type="ORF">ANCCEY_09185</name>
</gene>
<evidence type="ECO:0000256" key="1">
    <source>
        <dbReference type="ARBA" id="ARBA00001974"/>
    </source>
</evidence>
<evidence type="ECO:0000256" key="5">
    <source>
        <dbReference type="ARBA" id="ARBA00022630"/>
    </source>
</evidence>
<keyword evidence="5" id="KW-0285">Flavoprotein</keyword>
<dbReference type="PANTHER" id="PTHR10742">
    <property type="entry name" value="FLAVIN MONOAMINE OXIDASE"/>
    <property type="match status" value="1"/>
</dbReference>
<evidence type="ECO:0000256" key="6">
    <source>
        <dbReference type="ARBA" id="ARBA00022827"/>
    </source>
</evidence>
<name>A0A0D6LI18_9BILA</name>
<dbReference type="InterPro" id="IPR050281">
    <property type="entry name" value="Flavin_monoamine_oxidase"/>
</dbReference>
<sequence length="577" mass="65374">MRSLTLLIVVIACGISVQVRKKSILANSKLLMEKLCVKSERESNKGEPSIAVIGAGMSGLSAARRLIETGRTDIDIYEGLDRIGGRVHPVPYYGGYLQMGAQYINGANNPIYKIAAKLGVISEIVSDTAHLENPDYLIGTQPIAREDIELFANFVDPLDPKYRKLAKEHDLLSRVYTLKSIFMEDYSRFLKQNNITGARRKVFDALTRSYRSYWEFEWAADWADLSPRVLTEFNDRGTEGESFLTNKLGYKAILDHLRLAIANTMLHLNTTITNIEHSPEGVVLATSHGKIAKRYDYVIVTSSLGHLKKYHHRLFTPPLPRQKIEAIEKIGQLGKDIQSFGGSCKIFFRWEQPWWNNHSYSIIPLPVEGMARDNIDPFERELTTLQVLDWEPNTLTAWVAGAGQRVMDNMSDEEIKDRITKLIRDMKNDQDIPAPSEIIRAKLTKNELLLGSYSYMSLAQARARISHSRLAIPIKHYHRPRVLFAGEATHHRLFQTAIGAYLSGRREADRLMTDWDTHSAAHSSNVDWQDSTSTGFKESNIASELENHSRRSTDVIIPRKPAVLCRQGLHYTVTSDP</sequence>
<keyword evidence="6" id="KW-0274">FAD</keyword>
<keyword evidence="4" id="KW-0963">Cytoplasm</keyword>
<dbReference type="SUPFAM" id="SSF51905">
    <property type="entry name" value="FAD/NAD(P)-binding domain"/>
    <property type="match status" value="1"/>
</dbReference>
<comment type="similarity">
    <text evidence="3">Belongs to the flavin monoamine oxidase family.</text>
</comment>
<dbReference type="Gene3D" id="3.90.660.10">
    <property type="match status" value="1"/>
</dbReference>
<accession>A0A0D6LI18</accession>
<evidence type="ECO:0000256" key="2">
    <source>
        <dbReference type="ARBA" id="ARBA00004496"/>
    </source>
</evidence>
<dbReference type="InterPro" id="IPR036188">
    <property type="entry name" value="FAD/NAD-bd_sf"/>
</dbReference>